<sequence length="426" mass="47833">MVLDPLSAFSVACNVLQVMKIGVKVLSKAADYRKSEIGVLTEQSNLRDVVQSLNNLNNDLQASLPQQAASKQYTVEEVRLLEANKQCLDLSNDLIDFLDCLKLRDRHAVFDSLRVSIKTLWNKDKMNAMEKSLSSARDNLNAAFLVYMNSKQVTQAAHDEILKNVTRFEGSILQAVTSTSDLLQDDIKSLAGLLDNASLDSVQQAMAQFTASHGDLLEHLSNRLDSIFALHTDLRAFSNESQIAAARQKILDSLHFPQIEERRDHILKAHKETYRWILEPKQGRIQRWDDFISWLRASSTDSRIYWVHGKIGAGKTTLLRFLEDNLSLVKHTLPWAKDASVVRASCYFWNAGNKLQKSTTGLLRTLLTQLLEQTPNLIPGVVPLKKWQTACLAGSHAIELDRFGTTGLLAGVYPLRNEIRKGLPSN</sequence>
<gene>
    <name evidence="3" type="ORF">GJ744_001587</name>
</gene>
<dbReference type="InterPro" id="IPR027417">
    <property type="entry name" value="P-loop_NTPase"/>
</dbReference>
<protein>
    <recommendedName>
        <fullName evidence="2">Nephrocystin 3-like N-terminal domain-containing protein</fullName>
    </recommendedName>
</protein>
<evidence type="ECO:0000313" key="3">
    <source>
        <dbReference type="EMBL" id="KAF7504940.1"/>
    </source>
</evidence>
<accession>A0A8H7E140</accession>
<dbReference type="AlphaFoldDB" id="A0A8H7E140"/>
<keyword evidence="4" id="KW-1185">Reference proteome</keyword>
<organism evidence="3 4">
    <name type="scientific">Endocarpon pusillum</name>
    <dbReference type="NCBI Taxonomy" id="364733"/>
    <lineage>
        <taxon>Eukaryota</taxon>
        <taxon>Fungi</taxon>
        <taxon>Dikarya</taxon>
        <taxon>Ascomycota</taxon>
        <taxon>Pezizomycotina</taxon>
        <taxon>Eurotiomycetes</taxon>
        <taxon>Chaetothyriomycetidae</taxon>
        <taxon>Verrucariales</taxon>
        <taxon>Verrucariaceae</taxon>
        <taxon>Endocarpon</taxon>
    </lineage>
</organism>
<dbReference type="PANTHER" id="PTHR10039">
    <property type="entry name" value="AMELOGENIN"/>
    <property type="match status" value="1"/>
</dbReference>
<dbReference type="InterPro" id="IPR056884">
    <property type="entry name" value="NPHP3-like_N"/>
</dbReference>
<reference evidence="3" key="1">
    <citation type="submission" date="2020-02" db="EMBL/GenBank/DDBJ databases">
        <authorList>
            <person name="Palmer J.M."/>
        </authorList>
    </citation>
    <scope>NUCLEOTIDE SEQUENCE</scope>
    <source>
        <strain evidence="3">EPUS1.4</strain>
        <tissue evidence="3">Thallus</tissue>
    </source>
</reference>
<dbReference type="OrthoDB" id="443402at2759"/>
<name>A0A8H7E140_9EURO</name>
<evidence type="ECO:0000313" key="4">
    <source>
        <dbReference type="Proteomes" id="UP000606974"/>
    </source>
</evidence>
<dbReference type="Proteomes" id="UP000606974">
    <property type="component" value="Unassembled WGS sequence"/>
</dbReference>
<dbReference type="SUPFAM" id="SSF52540">
    <property type="entry name" value="P-loop containing nucleoside triphosphate hydrolases"/>
    <property type="match status" value="1"/>
</dbReference>
<proteinExistence type="predicted"/>
<feature type="domain" description="Nephrocystin 3-like N-terminal" evidence="2">
    <location>
        <begin position="289"/>
        <end position="382"/>
    </location>
</feature>
<dbReference type="PANTHER" id="PTHR10039:SF5">
    <property type="entry name" value="NACHT DOMAIN-CONTAINING PROTEIN"/>
    <property type="match status" value="1"/>
</dbReference>
<evidence type="ECO:0000259" key="2">
    <source>
        <dbReference type="Pfam" id="PF24883"/>
    </source>
</evidence>
<evidence type="ECO:0000256" key="1">
    <source>
        <dbReference type="ARBA" id="ARBA00022737"/>
    </source>
</evidence>
<keyword evidence="1" id="KW-0677">Repeat</keyword>
<dbReference type="EMBL" id="JAACFV010000123">
    <property type="protein sequence ID" value="KAF7504940.1"/>
    <property type="molecule type" value="Genomic_DNA"/>
</dbReference>
<comment type="caution">
    <text evidence="3">The sequence shown here is derived from an EMBL/GenBank/DDBJ whole genome shotgun (WGS) entry which is preliminary data.</text>
</comment>
<dbReference type="Pfam" id="PF24883">
    <property type="entry name" value="NPHP3_N"/>
    <property type="match status" value="1"/>
</dbReference>